<gene>
    <name evidence="1" type="ORF">KK078_19645</name>
</gene>
<name>A0AAP2GEU6_9BACT</name>
<proteinExistence type="predicted"/>
<dbReference type="AlphaFoldDB" id="A0AAP2GEU6"/>
<dbReference type="EMBL" id="JAHESC010000031">
    <property type="protein sequence ID" value="MBT1688792.1"/>
    <property type="molecule type" value="Genomic_DNA"/>
</dbReference>
<organism evidence="1 2">
    <name type="scientific">Dawidia soli</name>
    <dbReference type="NCBI Taxonomy" id="2782352"/>
    <lineage>
        <taxon>Bacteria</taxon>
        <taxon>Pseudomonadati</taxon>
        <taxon>Bacteroidota</taxon>
        <taxon>Cytophagia</taxon>
        <taxon>Cytophagales</taxon>
        <taxon>Chryseotaleaceae</taxon>
        <taxon>Dawidia</taxon>
    </lineage>
</organism>
<evidence type="ECO:0000313" key="1">
    <source>
        <dbReference type="EMBL" id="MBT1688792.1"/>
    </source>
</evidence>
<protein>
    <submittedName>
        <fullName evidence="1">Uncharacterized protein</fullName>
    </submittedName>
</protein>
<accession>A0AAP2GEU6</accession>
<dbReference type="RefSeq" id="WP_254092020.1">
    <property type="nucleotide sequence ID" value="NZ_JAHESC010000031.1"/>
</dbReference>
<comment type="caution">
    <text evidence="1">The sequence shown here is derived from an EMBL/GenBank/DDBJ whole genome shotgun (WGS) entry which is preliminary data.</text>
</comment>
<dbReference type="Proteomes" id="UP001319180">
    <property type="component" value="Unassembled WGS sequence"/>
</dbReference>
<keyword evidence="2" id="KW-1185">Reference proteome</keyword>
<sequence length="77" mass="8658">MSQAFVRENDDLWLHDVAPTVNALIVFLTQENGGIRVNEIKTFTDPSGKEVHTMSNGLSYAKDDRGRWEVVVENPTP</sequence>
<evidence type="ECO:0000313" key="2">
    <source>
        <dbReference type="Proteomes" id="UP001319180"/>
    </source>
</evidence>
<reference evidence="1 2" key="1">
    <citation type="submission" date="2021-05" db="EMBL/GenBank/DDBJ databases">
        <title>A Polyphasic approach of four new species of the genus Ohtaekwangia: Ohtaekwangia histidinii sp. nov., Ohtaekwangia cretensis sp. nov., Ohtaekwangia indiensis sp. nov., Ohtaekwangia reichenbachii sp. nov. from diverse environment.</title>
        <authorList>
            <person name="Octaviana S."/>
        </authorList>
    </citation>
    <scope>NUCLEOTIDE SEQUENCE [LARGE SCALE GENOMIC DNA]</scope>
    <source>
        <strain evidence="1 2">PWU37</strain>
    </source>
</reference>